<dbReference type="EMBL" id="CP003236">
    <property type="protein sequence ID" value="AFK53355.1"/>
    <property type="molecule type" value="Genomic_DNA"/>
</dbReference>
<keyword evidence="2" id="KW-1185">Reference proteome</keyword>
<sequence>MLICNVLPHVALAEEEVYGSTLDAQASAARAAAAEDGVEVSQLAEAFCAVYPDLRGGGLPPPAAQHALEPLITLGLDGALTAARHLHDAAIRHAPGDKPPFADGDLFSSLFEGATSCRVGAVTLARNTASVELRYAYEAGTLMTSWTDRLSILRGDDGWRIDDVVYDGRWDFANTGSLRGMIESAAATDAGLPTAD</sequence>
<organism evidence="1 2">
    <name type="scientific">Tistrella mobilis (strain KA081020-065)</name>
    <dbReference type="NCBI Taxonomy" id="1110502"/>
    <lineage>
        <taxon>Bacteria</taxon>
        <taxon>Pseudomonadati</taxon>
        <taxon>Pseudomonadota</taxon>
        <taxon>Alphaproteobacteria</taxon>
        <taxon>Geminicoccales</taxon>
        <taxon>Geminicoccaceae</taxon>
        <taxon>Tistrella</taxon>
    </lineage>
</organism>
<reference evidence="1 2" key="1">
    <citation type="journal article" date="2012" name="J. Am. Chem. Soc.">
        <title>Bacterial biosynthesis and maturation of the didemnin anti-cancer agents.</title>
        <authorList>
            <person name="Xu Y."/>
            <person name="Kersten R.D."/>
            <person name="Nam S.J."/>
            <person name="Lu L."/>
            <person name="Al-Suwailem A.M."/>
            <person name="Zheng H."/>
            <person name="Fenical W."/>
            <person name="Dorrestein P.C."/>
            <person name="Moore B.S."/>
            <person name="Qian P.Y."/>
        </authorList>
    </citation>
    <scope>NUCLEOTIDE SEQUENCE [LARGE SCALE GENOMIC DNA]</scope>
    <source>
        <strain evidence="1 2">KA081020-065</strain>
    </source>
</reference>
<accession>I3TKR7</accession>
<name>I3TKR7_TISMK</name>
<evidence type="ECO:0008006" key="3">
    <source>
        <dbReference type="Google" id="ProtNLM"/>
    </source>
</evidence>
<dbReference type="HOGENOM" id="CLU_1389668_0_0_5"/>
<gene>
    <name evidence="1" type="ordered locus">TMO_1516</name>
</gene>
<protein>
    <recommendedName>
        <fullName evidence="3">DUF3828 domain-containing protein</fullName>
    </recommendedName>
</protein>
<dbReference type="RefSeq" id="WP_014745033.1">
    <property type="nucleotide sequence ID" value="NC_017956.1"/>
</dbReference>
<dbReference type="KEGG" id="tmo:TMO_1516"/>
<dbReference type="Proteomes" id="UP000005258">
    <property type="component" value="Chromosome"/>
</dbReference>
<dbReference type="STRING" id="1110502.TMO_1516"/>
<dbReference type="AlphaFoldDB" id="I3TKR7"/>
<evidence type="ECO:0000313" key="2">
    <source>
        <dbReference type="Proteomes" id="UP000005258"/>
    </source>
</evidence>
<proteinExistence type="predicted"/>
<evidence type="ECO:0000313" key="1">
    <source>
        <dbReference type="EMBL" id="AFK53355.1"/>
    </source>
</evidence>
<dbReference type="eggNOG" id="ENOG5033IVV">
    <property type="taxonomic scope" value="Bacteria"/>
</dbReference>